<evidence type="ECO:0000313" key="5">
    <source>
        <dbReference type="Proteomes" id="UP000009096"/>
    </source>
</evidence>
<feature type="compositionally biased region" description="Basic and acidic residues" evidence="2">
    <location>
        <begin position="368"/>
        <end position="409"/>
    </location>
</feature>
<dbReference type="Gene3D" id="3.30.70.330">
    <property type="match status" value="1"/>
</dbReference>
<feature type="compositionally biased region" description="Polar residues" evidence="2">
    <location>
        <begin position="136"/>
        <end position="189"/>
    </location>
</feature>
<feature type="region of interest" description="Disordered" evidence="2">
    <location>
        <begin position="689"/>
        <end position="730"/>
    </location>
</feature>
<dbReference type="InterPro" id="IPR052600">
    <property type="entry name" value="Nuc_rcpt_coact/corep"/>
</dbReference>
<feature type="compositionally biased region" description="Low complexity" evidence="2">
    <location>
        <begin position="196"/>
        <end position="227"/>
    </location>
</feature>
<dbReference type="PROSITE" id="PS50102">
    <property type="entry name" value="RRM"/>
    <property type="match status" value="1"/>
</dbReference>
<protein>
    <recommendedName>
        <fullName evidence="3">RRM domain-containing protein</fullName>
    </recommendedName>
</protein>
<feature type="region of interest" description="Disordered" evidence="2">
    <location>
        <begin position="368"/>
        <end position="471"/>
    </location>
</feature>
<feature type="domain" description="RRM" evidence="3">
    <location>
        <begin position="301"/>
        <end position="372"/>
    </location>
</feature>
<organism evidence="4 5">
    <name type="scientific">Gibberella moniliformis (strain M3125 / FGSC 7600)</name>
    <name type="common">Maize ear and stalk rot fungus</name>
    <name type="synonym">Fusarium verticillioides</name>
    <dbReference type="NCBI Taxonomy" id="334819"/>
    <lineage>
        <taxon>Eukaryota</taxon>
        <taxon>Fungi</taxon>
        <taxon>Dikarya</taxon>
        <taxon>Ascomycota</taxon>
        <taxon>Pezizomycotina</taxon>
        <taxon>Sordariomycetes</taxon>
        <taxon>Hypocreomycetidae</taxon>
        <taxon>Hypocreales</taxon>
        <taxon>Nectriaceae</taxon>
        <taxon>Fusarium</taxon>
        <taxon>Fusarium fujikuroi species complex</taxon>
    </lineage>
</organism>
<dbReference type="PANTHER" id="PTHR23295">
    <property type="entry name" value="NUCLEAR RECEPTOR COACTIVATOR 5-RELATED"/>
    <property type="match status" value="1"/>
</dbReference>
<dbReference type="SUPFAM" id="SSF54928">
    <property type="entry name" value="RNA-binding domain, RBD"/>
    <property type="match status" value="1"/>
</dbReference>
<evidence type="ECO:0000313" key="4">
    <source>
        <dbReference type="EMBL" id="EWG36950.1"/>
    </source>
</evidence>
<feature type="compositionally biased region" description="Basic and acidic residues" evidence="2">
    <location>
        <begin position="416"/>
        <end position="432"/>
    </location>
</feature>
<feature type="compositionally biased region" description="Acidic residues" evidence="2">
    <location>
        <begin position="72"/>
        <end position="92"/>
    </location>
</feature>
<feature type="region of interest" description="Disordered" evidence="2">
    <location>
        <begin position="49"/>
        <end position="227"/>
    </location>
</feature>
<feature type="compositionally biased region" description="Polar residues" evidence="2">
    <location>
        <begin position="10"/>
        <end position="25"/>
    </location>
</feature>
<feature type="compositionally biased region" description="Low complexity" evidence="2">
    <location>
        <begin position="93"/>
        <end position="105"/>
    </location>
</feature>
<feature type="region of interest" description="Disordered" evidence="2">
    <location>
        <begin position="591"/>
        <end position="637"/>
    </location>
</feature>
<name>W7LN94_GIBM7</name>
<dbReference type="InterPro" id="IPR012677">
    <property type="entry name" value="Nucleotide-bd_a/b_plait_sf"/>
</dbReference>
<keyword evidence="1" id="KW-0694">RNA-binding</keyword>
<evidence type="ECO:0000259" key="3">
    <source>
        <dbReference type="PROSITE" id="PS50102"/>
    </source>
</evidence>
<keyword evidence="5" id="KW-1185">Reference proteome</keyword>
<dbReference type="Pfam" id="PF00076">
    <property type="entry name" value="RRM_1"/>
    <property type="match status" value="1"/>
</dbReference>
<gene>
    <name evidence="4" type="ORF">FVEG_00788</name>
</gene>
<dbReference type="InterPro" id="IPR035979">
    <property type="entry name" value="RBD_domain_sf"/>
</dbReference>
<dbReference type="InterPro" id="IPR000504">
    <property type="entry name" value="RRM_dom"/>
</dbReference>
<feature type="compositionally biased region" description="Low complexity" evidence="2">
    <location>
        <begin position="607"/>
        <end position="622"/>
    </location>
</feature>
<evidence type="ECO:0000256" key="1">
    <source>
        <dbReference type="PROSITE-ProRule" id="PRU00176"/>
    </source>
</evidence>
<dbReference type="GO" id="GO:0003723">
    <property type="term" value="F:RNA binding"/>
    <property type="evidence" value="ECO:0007669"/>
    <property type="project" value="UniProtKB-UniRule"/>
</dbReference>
<accession>W7LN94</accession>
<sequence>MTEPEAELQATANLSPVSPSPVHSATSLAVPVLQETVETIDAMVAAAAAAATDANGSMSKAPNLEPISGAGGDDDIVDDDSLNDPYGEDDTDVAAQQVPQPQVEQELPDSNDDYAKTFDSPIGAEEGEDGVVEPQDVSSLPRESNEISLSSDHLTNRTSQVSHVVHESSLSAQPGQSAISTTSNASSEAQAAGVANTFTSQPSNQQTSSPSTAKPGASNATSTASPSADIQRLVADLTAPSNSNTHNAPSVLDSEYERQWNQFLADENQYIAEAKWDRFPEGSRIFIGTRSASGASKNGAHIFATGNLSSDKVSKQDVFDLFHRFGRIAQISLKSAYGFVQYHSIEEGQRAMDNLQGIEIKGRRIHLEVSRAQDKSKKDKARSPDRNKTRDSGRRNERQGHQTRDDYRSGRGHSPHRNDYGRDESYGRDRGFYDNSRGRARSRSPGYSRNGKDNNYRRRSPNPYGRPRHEAELDLPRRYGADVPDVQVILQPDVNRDFVNWVEQAFKSQGLRSEVMFLHPRIPKDMVVQRQAAEGVHAVVDLDIRAQSSGKIPVQAFDRSAGSNNVRYDQYENLDPATAAKVILQAKASGGPPSYGQTYRGNGYGSAPYGGQPPYQAPAANYPGPPPPSHYGQQQPSPVNVADIATMMGQLDPASLQQLLAQVQGGVQNPAPAQGGSSAAAAGAPQPDIQALLGSLGGNGAVPHHQQQQHPSGPYGASYGHGPQPPSNGDAAVQVQNIMAQLARYRQ</sequence>
<feature type="region of interest" description="Disordered" evidence="2">
    <location>
        <begin position="1"/>
        <end position="25"/>
    </location>
</feature>
<dbReference type="EMBL" id="DS022242">
    <property type="protein sequence ID" value="EWG36950.1"/>
    <property type="molecule type" value="Genomic_DNA"/>
</dbReference>
<dbReference type="AlphaFoldDB" id="W7LN94"/>
<dbReference type="GeneID" id="30059125"/>
<reference evidence="4 5" key="1">
    <citation type="journal article" date="2010" name="Nature">
        <title>Comparative genomics reveals mobile pathogenicity chromosomes in Fusarium.</title>
        <authorList>
            <person name="Ma L.J."/>
            <person name="van der Does H.C."/>
            <person name="Borkovich K.A."/>
            <person name="Coleman J.J."/>
            <person name="Daboussi M.J."/>
            <person name="Di Pietro A."/>
            <person name="Dufresne M."/>
            <person name="Freitag M."/>
            <person name="Grabherr M."/>
            <person name="Henrissat B."/>
            <person name="Houterman P.M."/>
            <person name="Kang S."/>
            <person name="Shim W.B."/>
            <person name="Woloshuk C."/>
            <person name="Xie X."/>
            <person name="Xu J.R."/>
            <person name="Antoniw J."/>
            <person name="Baker S.E."/>
            <person name="Bluhm B.H."/>
            <person name="Breakspear A."/>
            <person name="Brown D.W."/>
            <person name="Butchko R.A."/>
            <person name="Chapman S."/>
            <person name="Coulson R."/>
            <person name="Coutinho P.M."/>
            <person name="Danchin E.G."/>
            <person name="Diener A."/>
            <person name="Gale L.R."/>
            <person name="Gardiner D.M."/>
            <person name="Goff S."/>
            <person name="Hammond-Kosack K.E."/>
            <person name="Hilburn K."/>
            <person name="Hua-Van A."/>
            <person name="Jonkers W."/>
            <person name="Kazan K."/>
            <person name="Kodira C.D."/>
            <person name="Koehrsen M."/>
            <person name="Kumar L."/>
            <person name="Lee Y.H."/>
            <person name="Li L."/>
            <person name="Manners J.M."/>
            <person name="Miranda-Saavedra D."/>
            <person name="Mukherjee M."/>
            <person name="Park G."/>
            <person name="Park J."/>
            <person name="Park S.Y."/>
            <person name="Proctor R.H."/>
            <person name="Regev A."/>
            <person name="Ruiz-Roldan M.C."/>
            <person name="Sain D."/>
            <person name="Sakthikumar S."/>
            <person name="Sykes S."/>
            <person name="Schwartz D.C."/>
            <person name="Turgeon B.G."/>
            <person name="Wapinski I."/>
            <person name="Yoder O."/>
            <person name="Young S."/>
            <person name="Zeng Q."/>
            <person name="Zhou S."/>
            <person name="Galagan J."/>
            <person name="Cuomo C.A."/>
            <person name="Kistler H.C."/>
            <person name="Rep M."/>
        </authorList>
    </citation>
    <scope>NUCLEOTIDE SEQUENCE [LARGE SCALE GENOMIC DNA]</scope>
    <source>
        <strain evidence="5">M3125 / FGSC 7600</strain>
    </source>
</reference>
<dbReference type="Proteomes" id="UP000009096">
    <property type="component" value="Chromosome 1"/>
</dbReference>
<dbReference type="PANTHER" id="PTHR23295:SF6">
    <property type="entry name" value="NEOSIN, ISOFORM A"/>
    <property type="match status" value="1"/>
</dbReference>
<dbReference type="VEuPathDB" id="FungiDB:FVEG_00788"/>
<dbReference type="SMART" id="SM00360">
    <property type="entry name" value="RRM"/>
    <property type="match status" value="1"/>
</dbReference>
<evidence type="ECO:0000256" key="2">
    <source>
        <dbReference type="SAM" id="MobiDB-lite"/>
    </source>
</evidence>
<proteinExistence type="predicted"/>
<dbReference type="EMBL" id="CM000578">
    <property type="protein sequence ID" value="EWG36950.1"/>
    <property type="molecule type" value="Genomic_DNA"/>
</dbReference>
<dbReference type="RefSeq" id="XP_018743141.1">
    <property type="nucleotide sequence ID" value="XM_018887388.1"/>
</dbReference>